<accession>A0A1G6GKI6</accession>
<keyword evidence="1" id="KW-0472">Membrane</keyword>
<organism evidence="2 3">
    <name type="scientific">Shouchella lonarensis</name>
    <dbReference type="NCBI Taxonomy" id="1464122"/>
    <lineage>
        <taxon>Bacteria</taxon>
        <taxon>Bacillati</taxon>
        <taxon>Bacillota</taxon>
        <taxon>Bacilli</taxon>
        <taxon>Bacillales</taxon>
        <taxon>Bacillaceae</taxon>
        <taxon>Shouchella</taxon>
    </lineage>
</organism>
<dbReference type="RefSeq" id="WP_090774402.1">
    <property type="nucleotide sequence ID" value="NZ_FMYM01000001.1"/>
</dbReference>
<keyword evidence="3" id="KW-1185">Reference proteome</keyword>
<feature type="transmembrane region" description="Helical" evidence="1">
    <location>
        <begin position="12"/>
        <end position="29"/>
    </location>
</feature>
<evidence type="ECO:0000256" key="1">
    <source>
        <dbReference type="SAM" id="Phobius"/>
    </source>
</evidence>
<protein>
    <submittedName>
        <fullName evidence="2">Uncharacterized protein</fullName>
    </submittedName>
</protein>
<dbReference type="EMBL" id="FMYM01000001">
    <property type="protein sequence ID" value="SDB82255.1"/>
    <property type="molecule type" value="Genomic_DNA"/>
</dbReference>
<proteinExistence type="predicted"/>
<evidence type="ECO:0000313" key="3">
    <source>
        <dbReference type="Proteomes" id="UP000242662"/>
    </source>
</evidence>
<keyword evidence="1" id="KW-0812">Transmembrane</keyword>
<dbReference type="AlphaFoldDB" id="A0A1G6GKI6"/>
<name>A0A1G6GKI6_9BACI</name>
<evidence type="ECO:0000313" key="2">
    <source>
        <dbReference type="EMBL" id="SDB82255.1"/>
    </source>
</evidence>
<gene>
    <name evidence="2" type="ORF">SAMN05421737_101162</name>
</gene>
<keyword evidence="1" id="KW-1133">Transmembrane helix</keyword>
<feature type="transmembrane region" description="Helical" evidence="1">
    <location>
        <begin position="60"/>
        <end position="88"/>
    </location>
</feature>
<dbReference type="Proteomes" id="UP000242662">
    <property type="component" value="Unassembled WGS sequence"/>
</dbReference>
<dbReference type="OrthoDB" id="1925744at2"/>
<sequence>MVSRTLKTLCGSFEAILAIPILGGSIVIFSGYSALPFMLILHIVGLIFAAIHYRQKAGHICGIVTALLGWIPFLGWLLHVITAIVLVFEAATDR</sequence>
<reference evidence="3" key="1">
    <citation type="submission" date="2016-09" db="EMBL/GenBank/DDBJ databases">
        <authorList>
            <person name="Varghese N."/>
            <person name="Submissions S."/>
        </authorList>
    </citation>
    <scope>NUCLEOTIDE SEQUENCE [LARGE SCALE GENOMIC DNA]</scope>
    <source>
        <strain evidence="3">25nlg</strain>
    </source>
</reference>
<feature type="transmembrane region" description="Helical" evidence="1">
    <location>
        <begin position="35"/>
        <end position="53"/>
    </location>
</feature>
<dbReference type="STRING" id="1464122.SAMN05421737_101162"/>